<dbReference type="RefSeq" id="WP_073192867.1">
    <property type="nucleotide sequence ID" value="NZ_FQTW01000004.1"/>
</dbReference>
<evidence type="ECO:0000313" key="2">
    <source>
        <dbReference type="EMBL" id="SHE70943.1"/>
    </source>
</evidence>
<dbReference type="SUPFAM" id="SSF54427">
    <property type="entry name" value="NTF2-like"/>
    <property type="match status" value="1"/>
</dbReference>
<dbReference type="Pfam" id="PF13474">
    <property type="entry name" value="SnoaL_3"/>
    <property type="match status" value="1"/>
</dbReference>
<accession>A0A1M4VQ37</accession>
<gene>
    <name evidence="2" type="ORF">SAMN05444278_104160</name>
</gene>
<dbReference type="AlphaFoldDB" id="A0A1M4VQ37"/>
<proteinExistence type="predicted"/>
<evidence type="ECO:0000259" key="1">
    <source>
        <dbReference type="Pfam" id="PF13474"/>
    </source>
</evidence>
<dbReference type="Proteomes" id="UP000184462">
    <property type="component" value="Unassembled WGS sequence"/>
</dbReference>
<dbReference type="InterPro" id="IPR037401">
    <property type="entry name" value="SnoaL-like"/>
</dbReference>
<dbReference type="OrthoDB" id="271716at2"/>
<evidence type="ECO:0000313" key="3">
    <source>
        <dbReference type="Proteomes" id="UP000184462"/>
    </source>
</evidence>
<dbReference type="STRING" id="1155689.SAMN05444278_104160"/>
<keyword evidence="3" id="KW-1185">Reference proteome</keyword>
<name>A0A1M4VQ37_9FLAO</name>
<dbReference type="Gene3D" id="3.10.450.50">
    <property type="match status" value="1"/>
</dbReference>
<dbReference type="EMBL" id="FQTW01000004">
    <property type="protein sequence ID" value="SHE70943.1"/>
    <property type="molecule type" value="Genomic_DNA"/>
</dbReference>
<organism evidence="2 3">
    <name type="scientific">Psychroflexus salarius</name>
    <dbReference type="NCBI Taxonomy" id="1155689"/>
    <lineage>
        <taxon>Bacteria</taxon>
        <taxon>Pseudomonadati</taxon>
        <taxon>Bacteroidota</taxon>
        <taxon>Flavobacteriia</taxon>
        <taxon>Flavobacteriales</taxon>
        <taxon>Flavobacteriaceae</taxon>
        <taxon>Psychroflexus</taxon>
    </lineage>
</organism>
<feature type="domain" description="SnoaL-like" evidence="1">
    <location>
        <begin position="36"/>
        <end position="148"/>
    </location>
</feature>
<protein>
    <recommendedName>
        <fullName evidence="1">SnoaL-like domain-containing protein</fullName>
    </recommendedName>
</protein>
<reference evidence="2 3" key="1">
    <citation type="submission" date="2016-11" db="EMBL/GenBank/DDBJ databases">
        <authorList>
            <person name="Jaros S."/>
            <person name="Januszkiewicz K."/>
            <person name="Wedrychowicz H."/>
        </authorList>
    </citation>
    <scope>NUCLEOTIDE SEQUENCE [LARGE SCALE GENOMIC DNA]</scope>
    <source>
        <strain evidence="2 3">DSM 25661</strain>
    </source>
</reference>
<sequence>MNALLKHLNLLNLKFKLITILVFVVNLSFAQEQEEINQSLNQWHKAAANANAEKYFDLMTEDAVFVGSDADEVWSLKNFKAFAMPYFNNGKAWTFTPVSRNIYVNANNIAWFDEVLTSTHMGLCRGSGIVELVDHQWKIKHYVLSILVPNELVDQVNDKKKQHDTEYIKTP</sequence>
<dbReference type="InterPro" id="IPR032710">
    <property type="entry name" value="NTF2-like_dom_sf"/>
</dbReference>